<feature type="compositionally biased region" description="Low complexity" evidence="1">
    <location>
        <begin position="336"/>
        <end position="348"/>
    </location>
</feature>
<evidence type="ECO:0000259" key="2">
    <source>
        <dbReference type="Pfam" id="PF17875"/>
    </source>
</evidence>
<dbReference type="Gene3D" id="2.40.50.1060">
    <property type="match status" value="1"/>
</dbReference>
<feature type="compositionally biased region" description="Basic and acidic residues" evidence="1">
    <location>
        <begin position="394"/>
        <end position="403"/>
    </location>
</feature>
<dbReference type="Pfam" id="PF17875">
    <property type="entry name" value="RPA43_OB"/>
    <property type="match status" value="1"/>
</dbReference>
<organism evidence="3 4">
    <name type="scientific">Puccinia striiformis</name>
    <dbReference type="NCBI Taxonomy" id="27350"/>
    <lineage>
        <taxon>Eukaryota</taxon>
        <taxon>Fungi</taxon>
        <taxon>Dikarya</taxon>
        <taxon>Basidiomycota</taxon>
        <taxon>Pucciniomycotina</taxon>
        <taxon>Pucciniomycetes</taxon>
        <taxon>Pucciniales</taxon>
        <taxon>Pucciniaceae</taxon>
        <taxon>Puccinia</taxon>
    </lineage>
</organism>
<feature type="region of interest" description="Disordered" evidence="1">
    <location>
        <begin position="1"/>
        <end position="103"/>
    </location>
</feature>
<dbReference type="VEuPathDB" id="FungiDB:PSHT_16563"/>
<evidence type="ECO:0000313" key="3">
    <source>
        <dbReference type="EMBL" id="POV97672.1"/>
    </source>
</evidence>
<feature type="compositionally biased region" description="Acidic residues" evidence="1">
    <location>
        <begin position="79"/>
        <end position="94"/>
    </location>
</feature>
<gene>
    <name evidence="3" type="ORF">PSTT_14913</name>
</gene>
<feature type="region of interest" description="Disordered" evidence="1">
    <location>
        <begin position="370"/>
        <end position="438"/>
    </location>
</feature>
<dbReference type="VEuPathDB" id="FungiDB:PSTT_14913"/>
<sequence>MNVEEHRVPQRKLNIEPARTNKRTKEDSTGQKRIKRNNEPTDFHHLTARFKIPLAPSFLTKPTPRNTTAAKRAPLKGAEDEEKEEDDKNGEEEDNVTKEYGNSGTLEAINQSLASLLMKYIPSLGSVLTDQEGKLIKIPALKSSRLQVPTLPGYGWGIIDVEVKLMGWRPTIGHKLIGRPTLSSPSHLSLVIYRTFNASINENHLKAAGFHYDINFEVPAHWKSIGELSNNNNTNKDQEPSLSDLDHKERGCWVDANGVVIGGDEGTVSFHMGSLLDDPFTIEEPVQVRAETKMAIHTKPRRMSSRPRVIESDSSSDDDESEDERRRGRSKHQPPTIQSSSTTQSKSTLVPPPLLTANNLKALDSALPNSAVTSTQPLPKQKSTKKIKKKGLKRTSEVLEDKPPLNSIPGLSSSTIPVPAPPSTAHSARKKKFKSTLT</sequence>
<feature type="domain" description="RPA43 OB" evidence="2">
    <location>
        <begin position="170"/>
        <end position="272"/>
    </location>
</feature>
<dbReference type="Proteomes" id="UP000239156">
    <property type="component" value="Unassembled WGS sequence"/>
</dbReference>
<name>A0A2S4UK29_9BASI</name>
<dbReference type="EMBL" id="PKSL01000252">
    <property type="protein sequence ID" value="POV97672.1"/>
    <property type="molecule type" value="Genomic_DNA"/>
</dbReference>
<feature type="region of interest" description="Disordered" evidence="1">
    <location>
        <begin position="292"/>
        <end position="354"/>
    </location>
</feature>
<dbReference type="AlphaFoldDB" id="A0A2S4UK29"/>
<feature type="compositionally biased region" description="Basic residues" evidence="1">
    <location>
        <begin position="427"/>
        <end position="438"/>
    </location>
</feature>
<reference evidence="3" key="1">
    <citation type="submission" date="2017-12" db="EMBL/GenBank/DDBJ databases">
        <title>Gene loss provides genomic basis for host adaptation in cereal stripe rust fungi.</title>
        <authorList>
            <person name="Xia C."/>
        </authorList>
    </citation>
    <scope>NUCLEOTIDE SEQUENCE [LARGE SCALE GENOMIC DNA]</scope>
    <source>
        <strain evidence="3">93-210</strain>
    </source>
</reference>
<accession>A0A2S4UK29</accession>
<comment type="caution">
    <text evidence="3">The sequence shown here is derived from an EMBL/GenBank/DDBJ whole genome shotgun (WGS) entry which is preliminary data.</text>
</comment>
<proteinExistence type="predicted"/>
<feature type="compositionally biased region" description="Basic residues" evidence="1">
    <location>
        <begin position="382"/>
        <end position="393"/>
    </location>
</feature>
<evidence type="ECO:0000313" key="4">
    <source>
        <dbReference type="Proteomes" id="UP000239156"/>
    </source>
</evidence>
<dbReference type="InterPro" id="IPR041178">
    <property type="entry name" value="RPA43_OB"/>
</dbReference>
<feature type="compositionally biased region" description="Basic residues" evidence="1">
    <location>
        <begin position="296"/>
        <end position="305"/>
    </location>
</feature>
<evidence type="ECO:0000256" key="1">
    <source>
        <dbReference type="SAM" id="MobiDB-lite"/>
    </source>
</evidence>
<keyword evidence="4" id="KW-1185">Reference proteome</keyword>
<feature type="compositionally biased region" description="Basic and acidic residues" evidence="1">
    <location>
        <begin position="23"/>
        <end position="45"/>
    </location>
</feature>
<protein>
    <recommendedName>
        <fullName evidence="2">RPA43 OB domain-containing protein</fullName>
    </recommendedName>
</protein>